<dbReference type="InterPro" id="IPR035979">
    <property type="entry name" value="RBD_domain_sf"/>
</dbReference>
<dbReference type="GO" id="GO:0005737">
    <property type="term" value="C:cytoplasm"/>
    <property type="evidence" value="ECO:0007669"/>
    <property type="project" value="TreeGrafter"/>
</dbReference>
<dbReference type="OrthoDB" id="17212at2759"/>
<comment type="similarity">
    <text evidence="1">Belongs to the RCAN family.</text>
</comment>
<dbReference type="EMBL" id="JPKZ01001879">
    <property type="protein sequence ID" value="KHN79660.1"/>
    <property type="molecule type" value="Genomic_DNA"/>
</dbReference>
<feature type="region of interest" description="Disordered" evidence="2">
    <location>
        <begin position="170"/>
        <end position="208"/>
    </location>
</feature>
<dbReference type="GO" id="GO:0008597">
    <property type="term" value="F:calcium-dependent protein serine/threonine phosphatase regulator activity"/>
    <property type="evidence" value="ECO:0007669"/>
    <property type="project" value="TreeGrafter"/>
</dbReference>
<dbReference type="AlphaFoldDB" id="A0A0B2VF87"/>
<dbReference type="Gene3D" id="3.30.70.330">
    <property type="match status" value="1"/>
</dbReference>
<dbReference type="CDD" id="cd12434">
    <property type="entry name" value="RRM_RCAN_like"/>
    <property type="match status" value="1"/>
</dbReference>
<evidence type="ECO:0000313" key="5">
    <source>
        <dbReference type="Proteomes" id="UP000031036"/>
    </source>
</evidence>
<proteinExistence type="inferred from homology"/>
<dbReference type="InterPro" id="IPR006931">
    <property type="entry name" value="Calcipressin"/>
</dbReference>
<dbReference type="STRING" id="6265.A0A0B2VF87"/>
<gene>
    <name evidence="3" type="primary">rcn-1</name>
    <name evidence="3" type="ORF">Tcan_11775</name>
    <name evidence="4" type="ORF">TCNE_LOCUS1245</name>
</gene>
<dbReference type="OMA" id="RIMQTRC"/>
<reference evidence="4" key="2">
    <citation type="submission" date="2018-11" db="EMBL/GenBank/DDBJ databases">
        <authorList>
            <consortium name="Pathogen Informatics"/>
        </authorList>
    </citation>
    <scope>NUCLEOTIDE SEQUENCE [LARGE SCALE GENOMIC DNA]</scope>
</reference>
<dbReference type="GO" id="GO:0003676">
    <property type="term" value="F:nucleic acid binding"/>
    <property type="evidence" value="ECO:0007669"/>
    <property type="project" value="InterPro"/>
</dbReference>
<evidence type="ECO:0000256" key="2">
    <source>
        <dbReference type="SAM" id="MobiDB-lite"/>
    </source>
</evidence>
<dbReference type="SUPFAM" id="SSF54928">
    <property type="entry name" value="RNA-binding domain, RBD"/>
    <property type="match status" value="1"/>
</dbReference>
<evidence type="ECO:0000313" key="3">
    <source>
        <dbReference type="EMBL" id="KHN79660.1"/>
    </source>
</evidence>
<dbReference type="FunFam" id="3.30.70.330:FF:000092">
    <property type="entry name" value="Calcipressin-2 isoform 2"/>
    <property type="match status" value="1"/>
</dbReference>
<dbReference type="InterPro" id="IPR012677">
    <property type="entry name" value="Nucleotide-bd_a/b_plait_sf"/>
</dbReference>
<evidence type="ECO:0000313" key="4">
    <source>
        <dbReference type="EMBL" id="VDM25772.1"/>
    </source>
</evidence>
<organism evidence="3 5">
    <name type="scientific">Toxocara canis</name>
    <name type="common">Canine roundworm</name>
    <dbReference type="NCBI Taxonomy" id="6265"/>
    <lineage>
        <taxon>Eukaryota</taxon>
        <taxon>Metazoa</taxon>
        <taxon>Ecdysozoa</taxon>
        <taxon>Nematoda</taxon>
        <taxon>Chromadorea</taxon>
        <taxon>Rhabditida</taxon>
        <taxon>Spirurina</taxon>
        <taxon>Ascaridomorpha</taxon>
        <taxon>Ascaridoidea</taxon>
        <taxon>Toxocaridae</taxon>
        <taxon>Toxocara</taxon>
    </lineage>
</organism>
<protein>
    <submittedName>
        <fullName evidence="3">Calcipressin-like protein</fullName>
    </submittedName>
</protein>
<evidence type="ECO:0000256" key="1">
    <source>
        <dbReference type="ARBA" id="ARBA00008209"/>
    </source>
</evidence>
<dbReference type="PANTHER" id="PTHR10300">
    <property type="entry name" value="CALCIPRESSIN"/>
    <property type="match status" value="1"/>
</dbReference>
<name>A0A0B2VF87_TOXCA</name>
<reference evidence="3 5" key="1">
    <citation type="submission" date="2014-11" db="EMBL/GenBank/DDBJ databases">
        <title>Genetic blueprint of the zoonotic pathogen Toxocara canis.</title>
        <authorList>
            <person name="Zhu X.-Q."/>
            <person name="Korhonen P.K."/>
            <person name="Cai H."/>
            <person name="Young N.D."/>
            <person name="Nejsum P."/>
            <person name="von Samson-Himmelstjerna G."/>
            <person name="Boag P.R."/>
            <person name="Tan P."/>
            <person name="Li Q."/>
            <person name="Min J."/>
            <person name="Yang Y."/>
            <person name="Wang X."/>
            <person name="Fang X."/>
            <person name="Hall R.S."/>
            <person name="Hofmann A."/>
            <person name="Sternberg P.W."/>
            <person name="Jex A.R."/>
            <person name="Gasser R.B."/>
        </authorList>
    </citation>
    <scope>NUCLEOTIDE SEQUENCE [LARGE SCALE GENOMIC DNA]</scope>
    <source>
        <strain evidence="3">PN_DK_2014</strain>
    </source>
</reference>
<dbReference type="GO" id="GO:0007617">
    <property type="term" value="P:mating behavior"/>
    <property type="evidence" value="ECO:0007669"/>
    <property type="project" value="UniProtKB-ARBA"/>
</dbReference>
<keyword evidence="5" id="KW-1185">Reference proteome</keyword>
<dbReference type="GO" id="GO:0005634">
    <property type="term" value="C:nucleus"/>
    <property type="evidence" value="ECO:0007669"/>
    <property type="project" value="TreeGrafter"/>
</dbReference>
<accession>A0A0B2VF87</accession>
<dbReference type="GO" id="GO:0019722">
    <property type="term" value="P:calcium-mediated signaling"/>
    <property type="evidence" value="ECO:0007669"/>
    <property type="project" value="InterPro"/>
</dbReference>
<dbReference type="PANTHER" id="PTHR10300:SF14">
    <property type="entry name" value="PROTEIN SARAH"/>
    <property type="match status" value="1"/>
</dbReference>
<dbReference type="EMBL" id="UYWY01000859">
    <property type="protein sequence ID" value="VDM25772.1"/>
    <property type="molecule type" value="Genomic_DNA"/>
</dbReference>
<dbReference type="Proteomes" id="UP000031036">
    <property type="component" value="Unassembled WGS sequence"/>
</dbReference>
<dbReference type="Pfam" id="PF04847">
    <property type="entry name" value="Calcipressin"/>
    <property type="match status" value="1"/>
</dbReference>
<sequence>MHAEVLEEKLNTIRNECDLPNAIIVTNVPSEVFSDEEQKSNFSSLFTQIEADAHFDFLKSFHRVRIIFSTPENATAAKLLTQHLSFNGTLLKAFFAQRVRLRDESDDGLLKLPPLEKQFLISPPASPPVGWEQCHEMAPVVCNFDLMARLAAFTVEDTYEVFGGDDDKPKIIIHPASEADEGVTPAQSSMPRTPRPPSTPRPTHKKFA</sequence>